<organism evidence="1 2">
    <name type="scientific">Moniliophthora roreri</name>
    <name type="common">Frosty pod rot fungus</name>
    <name type="synonym">Monilia roreri</name>
    <dbReference type="NCBI Taxonomy" id="221103"/>
    <lineage>
        <taxon>Eukaryota</taxon>
        <taxon>Fungi</taxon>
        <taxon>Dikarya</taxon>
        <taxon>Basidiomycota</taxon>
        <taxon>Agaricomycotina</taxon>
        <taxon>Agaricomycetes</taxon>
        <taxon>Agaricomycetidae</taxon>
        <taxon>Agaricales</taxon>
        <taxon>Marasmiineae</taxon>
        <taxon>Marasmiaceae</taxon>
        <taxon>Moniliophthora</taxon>
    </lineage>
</organism>
<name>A0A0W0FUP2_MONRR</name>
<dbReference type="PANTHER" id="PTHR38797">
    <property type="entry name" value="NUCLEAR PORE COMPLEX PROTEIN NUP85-RELATED"/>
    <property type="match status" value="1"/>
</dbReference>
<comment type="caution">
    <text evidence="1">The sequence shown here is derived from an EMBL/GenBank/DDBJ whole genome shotgun (WGS) entry which is preliminary data.</text>
</comment>
<dbReference type="Proteomes" id="UP000054988">
    <property type="component" value="Unassembled WGS sequence"/>
</dbReference>
<dbReference type="AlphaFoldDB" id="A0A0W0FUP2"/>
<dbReference type="eggNOG" id="ENOG502S7Q5">
    <property type="taxonomic scope" value="Eukaryota"/>
</dbReference>
<dbReference type="InterPro" id="IPR053204">
    <property type="entry name" value="Oxopyrrolidines_Biosynth-assoc"/>
</dbReference>
<dbReference type="EMBL" id="LATX01001611">
    <property type="protein sequence ID" value="KTB40076.1"/>
    <property type="molecule type" value="Genomic_DNA"/>
</dbReference>
<dbReference type="PANTHER" id="PTHR38797:SF4">
    <property type="entry name" value="NUCLEAR PORE COMPLEX PROTEIN NUP85"/>
    <property type="match status" value="1"/>
</dbReference>
<proteinExistence type="predicted"/>
<accession>A0A0W0FUP2</accession>
<protein>
    <submittedName>
        <fullName evidence="1">Uncharacterized protein</fullName>
    </submittedName>
</protein>
<dbReference type="InterPro" id="IPR022085">
    <property type="entry name" value="OpdG"/>
</dbReference>
<reference evidence="1 2" key="1">
    <citation type="submission" date="2015-12" db="EMBL/GenBank/DDBJ databases">
        <title>Draft genome sequence of Moniliophthora roreri, the causal agent of frosty pod rot of cacao.</title>
        <authorList>
            <person name="Aime M.C."/>
            <person name="Diaz-Valderrama J.R."/>
            <person name="Kijpornyongpan T."/>
            <person name="Phillips-Mora W."/>
        </authorList>
    </citation>
    <scope>NUCLEOTIDE SEQUENCE [LARGE SCALE GENOMIC DNA]</scope>
    <source>
        <strain evidence="1 2">MCA 2952</strain>
    </source>
</reference>
<gene>
    <name evidence="1" type="ORF">WG66_7358</name>
</gene>
<dbReference type="Pfam" id="PF12311">
    <property type="entry name" value="DUF3632"/>
    <property type="match status" value="1"/>
</dbReference>
<sequence>MTSHYSTEYYIQILYKLLHGSLDMDSAMTLLTAPTLDAFSHSEQSESVEDSLWMLWAAFNRVAGESPASDEAAQGKLVECLAAIKRLPPVMVINEGGEKEQYRNWGGRVWDDLPIFGANMREDWNWFDPPETDPERNQKRTQWINLNAFVARITDTHVMDFELYAIWALRRALEENEFAEVVINSDSETTSSSSLDADIPAAAQWIFIAGSLIYSSERAWILGPGEGNPARGGPLLQSPDTQGFSRERWQFWKNGFAQAGRYTGLRLNEKTKTVARKAYERMGEIESEGQPV</sequence>
<evidence type="ECO:0000313" key="1">
    <source>
        <dbReference type="EMBL" id="KTB40076.1"/>
    </source>
</evidence>
<evidence type="ECO:0000313" key="2">
    <source>
        <dbReference type="Proteomes" id="UP000054988"/>
    </source>
</evidence>